<dbReference type="Proteomes" id="UP001311232">
    <property type="component" value="Unassembled WGS sequence"/>
</dbReference>
<dbReference type="EMBL" id="JAHHUM010000384">
    <property type="protein sequence ID" value="KAK5620201.1"/>
    <property type="molecule type" value="Genomic_DNA"/>
</dbReference>
<keyword evidence="2" id="KW-1185">Reference proteome</keyword>
<organism evidence="1 2">
    <name type="scientific">Crenichthys baileyi</name>
    <name type="common">White River springfish</name>
    <dbReference type="NCBI Taxonomy" id="28760"/>
    <lineage>
        <taxon>Eukaryota</taxon>
        <taxon>Metazoa</taxon>
        <taxon>Chordata</taxon>
        <taxon>Craniata</taxon>
        <taxon>Vertebrata</taxon>
        <taxon>Euteleostomi</taxon>
        <taxon>Actinopterygii</taxon>
        <taxon>Neopterygii</taxon>
        <taxon>Teleostei</taxon>
        <taxon>Neoteleostei</taxon>
        <taxon>Acanthomorphata</taxon>
        <taxon>Ovalentaria</taxon>
        <taxon>Atherinomorphae</taxon>
        <taxon>Cyprinodontiformes</taxon>
        <taxon>Goodeidae</taxon>
        <taxon>Crenichthys</taxon>
    </lineage>
</organism>
<comment type="caution">
    <text evidence="1">The sequence shown here is derived from an EMBL/GenBank/DDBJ whole genome shotgun (WGS) entry which is preliminary data.</text>
</comment>
<gene>
    <name evidence="1" type="ORF">CRENBAI_000573</name>
</gene>
<feature type="non-terminal residue" evidence="1">
    <location>
        <position position="61"/>
    </location>
</feature>
<proteinExistence type="predicted"/>
<reference evidence="1 2" key="1">
    <citation type="submission" date="2021-06" db="EMBL/GenBank/DDBJ databases">
        <authorList>
            <person name="Palmer J.M."/>
        </authorList>
    </citation>
    <scope>NUCLEOTIDE SEQUENCE [LARGE SCALE GENOMIC DNA]</scope>
    <source>
        <strain evidence="1 2">MEX-2019</strain>
        <tissue evidence="1">Muscle</tissue>
    </source>
</reference>
<evidence type="ECO:0000313" key="1">
    <source>
        <dbReference type="EMBL" id="KAK5620201.1"/>
    </source>
</evidence>
<evidence type="ECO:0000313" key="2">
    <source>
        <dbReference type="Proteomes" id="UP001311232"/>
    </source>
</evidence>
<protein>
    <submittedName>
        <fullName evidence="1">Uncharacterized protein</fullName>
    </submittedName>
</protein>
<name>A0AAV9SFY2_9TELE</name>
<sequence>MREGVHEGKDESNALQQRTVTEQAFIWAETAGRRKNAAAAAAALNTALSLNAPTTAGDKLD</sequence>
<accession>A0AAV9SFY2</accession>
<dbReference type="AlphaFoldDB" id="A0AAV9SFY2"/>